<dbReference type="Pfam" id="PF07332">
    <property type="entry name" value="Phage_holin_3_6"/>
    <property type="match status" value="1"/>
</dbReference>
<organism evidence="3 4">
    <name type="scientific">Nocardia farcinica</name>
    <dbReference type="NCBI Taxonomy" id="37329"/>
    <lineage>
        <taxon>Bacteria</taxon>
        <taxon>Bacillati</taxon>
        <taxon>Actinomycetota</taxon>
        <taxon>Actinomycetes</taxon>
        <taxon>Mycobacteriales</taxon>
        <taxon>Nocardiaceae</taxon>
        <taxon>Nocardia</taxon>
    </lineage>
</organism>
<feature type="transmembrane region" description="Helical" evidence="2">
    <location>
        <begin position="91"/>
        <end position="111"/>
    </location>
</feature>
<evidence type="ECO:0000256" key="2">
    <source>
        <dbReference type="SAM" id="Phobius"/>
    </source>
</evidence>
<protein>
    <submittedName>
        <fullName evidence="3">Protein of uncharacterized function (DUF1469)</fullName>
    </submittedName>
</protein>
<keyword evidence="2" id="KW-0812">Transmembrane</keyword>
<dbReference type="InterPro" id="IPR009937">
    <property type="entry name" value="Phage_holin_3_6"/>
</dbReference>
<keyword evidence="2" id="KW-0472">Membrane</keyword>
<evidence type="ECO:0000256" key="1">
    <source>
        <dbReference type="SAM" id="MobiDB-lite"/>
    </source>
</evidence>
<dbReference type="EMBL" id="LN868938">
    <property type="protein sequence ID" value="CRY76289.1"/>
    <property type="molecule type" value="Genomic_DNA"/>
</dbReference>
<name>A0A0H5NM90_NOCFR</name>
<dbReference type="AlphaFoldDB" id="A0A0H5NM90"/>
<evidence type="ECO:0000313" key="4">
    <source>
        <dbReference type="Proteomes" id="UP000057820"/>
    </source>
</evidence>
<keyword evidence="2" id="KW-1133">Transmembrane helix</keyword>
<dbReference type="KEGG" id="nfr:ERS450000_01777"/>
<evidence type="ECO:0000313" key="3">
    <source>
        <dbReference type="EMBL" id="CRY76289.1"/>
    </source>
</evidence>
<proteinExistence type="predicted"/>
<reference evidence="4" key="1">
    <citation type="submission" date="2015-03" db="EMBL/GenBank/DDBJ databases">
        <authorList>
            <consortium name="Pathogen Informatics"/>
        </authorList>
    </citation>
    <scope>NUCLEOTIDE SEQUENCE [LARGE SCALE GENOMIC DNA]</scope>
    <source>
        <strain evidence="4">NCTC11134</strain>
    </source>
</reference>
<sequence>MTDTTGAHLTEQARSTTQSRSTAELVEDATAQVSRLIRDEFRLAQLEMQRKARGIGIGAGLAGAAGLLAFYGGAALVAAAVFALNIPLPDWAAALIVAAALLLVAGVLALAGKKKVDNATPPVPQEAVRGVEGDIRAIRNGTRR</sequence>
<feature type="compositionally biased region" description="Polar residues" evidence="1">
    <location>
        <begin position="1"/>
        <end position="22"/>
    </location>
</feature>
<accession>A0A0H5NM90</accession>
<dbReference type="RefSeq" id="WP_060591864.1">
    <property type="nucleotide sequence ID" value="NZ_CP031418.1"/>
</dbReference>
<feature type="transmembrane region" description="Helical" evidence="2">
    <location>
        <begin position="55"/>
        <end position="85"/>
    </location>
</feature>
<feature type="region of interest" description="Disordered" evidence="1">
    <location>
        <begin position="1"/>
        <end position="24"/>
    </location>
</feature>
<dbReference type="Proteomes" id="UP000057820">
    <property type="component" value="Chromosome 1"/>
</dbReference>
<gene>
    <name evidence="3" type="ORF">ERS450000_01777</name>
</gene>